<dbReference type="Pfam" id="PF22745">
    <property type="entry name" value="Nlig-Ia"/>
    <property type="match status" value="1"/>
</dbReference>
<dbReference type="Pfam" id="PF03119">
    <property type="entry name" value="DNA_ligase_ZBD"/>
    <property type="match status" value="1"/>
</dbReference>
<evidence type="ECO:0000313" key="17">
    <source>
        <dbReference type="EMBL" id="MBO8464527.1"/>
    </source>
</evidence>
<dbReference type="PANTHER" id="PTHR23389:SF9">
    <property type="entry name" value="DNA LIGASE"/>
    <property type="match status" value="1"/>
</dbReference>
<keyword evidence="10 14" id="KW-0520">NAD</keyword>
<feature type="binding site" evidence="14">
    <location>
        <begin position="34"/>
        <end position="38"/>
    </location>
    <ligand>
        <name>NAD(+)</name>
        <dbReference type="ChEBI" id="CHEBI:57540"/>
    </ligand>
</feature>
<evidence type="ECO:0000256" key="12">
    <source>
        <dbReference type="ARBA" id="ARBA00034005"/>
    </source>
</evidence>
<dbReference type="InterPro" id="IPR041663">
    <property type="entry name" value="DisA/LigA_HHH"/>
</dbReference>
<reference evidence="17" key="2">
    <citation type="journal article" date="2021" name="PeerJ">
        <title>Extensive microbial diversity within the chicken gut microbiome revealed by metagenomics and culture.</title>
        <authorList>
            <person name="Gilroy R."/>
            <person name="Ravi A."/>
            <person name="Getino M."/>
            <person name="Pursley I."/>
            <person name="Horton D.L."/>
            <person name="Alikhan N.F."/>
            <person name="Baker D."/>
            <person name="Gharbi K."/>
            <person name="Hall N."/>
            <person name="Watson M."/>
            <person name="Adriaenssens E.M."/>
            <person name="Foster-Nyarko E."/>
            <person name="Jarju S."/>
            <person name="Secka A."/>
            <person name="Antonio M."/>
            <person name="Oren A."/>
            <person name="Chaudhuri R.R."/>
            <person name="La Ragione R."/>
            <person name="Hildebrand F."/>
            <person name="Pallen M.J."/>
        </authorList>
    </citation>
    <scope>NUCLEOTIDE SEQUENCE</scope>
    <source>
        <strain evidence="17">10037</strain>
    </source>
</reference>
<feature type="binding site" evidence="14">
    <location>
        <position position="422"/>
    </location>
    <ligand>
        <name>Zn(2+)</name>
        <dbReference type="ChEBI" id="CHEBI:29105"/>
    </ligand>
</feature>
<evidence type="ECO:0000256" key="10">
    <source>
        <dbReference type="ARBA" id="ARBA00023027"/>
    </source>
</evidence>
<feature type="binding site" evidence="14">
    <location>
        <position position="440"/>
    </location>
    <ligand>
        <name>Zn(2+)</name>
        <dbReference type="ChEBI" id="CHEBI:29105"/>
    </ligand>
</feature>
<dbReference type="SUPFAM" id="SSF50249">
    <property type="entry name" value="Nucleic acid-binding proteins"/>
    <property type="match status" value="1"/>
</dbReference>
<dbReference type="FunFam" id="1.10.150.20:FF:000006">
    <property type="entry name" value="DNA ligase"/>
    <property type="match status" value="1"/>
</dbReference>
<comment type="function">
    <text evidence="1 14">DNA ligase that catalyzes the formation of phosphodiester linkages between 5'-phosphoryl and 3'-hydroxyl groups in double-stranded DNA using NAD as a coenzyme and as the energy source for the reaction. It is essential for DNA replication and repair of damaged DNA.</text>
</comment>
<comment type="caution">
    <text evidence="17">The sequence shown here is derived from an EMBL/GenBank/DDBJ whole genome shotgun (WGS) entry which is preliminary data.</text>
</comment>
<dbReference type="GO" id="GO:0006281">
    <property type="term" value="P:DNA repair"/>
    <property type="evidence" value="ECO:0007669"/>
    <property type="project" value="UniProtKB-KW"/>
</dbReference>
<feature type="binding site" evidence="14">
    <location>
        <position position="127"/>
    </location>
    <ligand>
        <name>NAD(+)</name>
        <dbReference type="ChEBI" id="CHEBI:57540"/>
    </ligand>
</feature>
<dbReference type="CDD" id="cd00114">
    <property type="entry name" value="LIGANc"/>
    <property type="match status" value="1"/>
</dbReference>
<dbReference type="SUPFAM" id="SSF52113">
    <property type="entry name" value="BRCT domain"/>
    <property type="match status" value="1"/>
</dbReference>
<evidence type="ECO:0000256" key="11">
    <source>
        <dbReference type="ARBA" id="ARBA00023204"/>
    </source>
</evidence>
<dbReference type="Gene3D" id="1.10.287.610">
    <property type="entry name" value="Helix hairpin bin"/>
    <property type="match status" value="1"/>
</dbReference>
<keyword evidence="8 14" id="KW-0862">Zinc</keyword>
<dbReference type="InterPro" id="IPR010994">
    <property type="entry name" value="RuvA_2-like"/>
</dbReference>
<dbReference type="GO" id="GO:0005829">
    <property type="term" value="C:cytosol"/>
    <property type="evidence" value="ECO:0007669"/>
    <property type="project" value="TreeGrafter"/>
</dbReference>
<dbReference type="InterPro" id="IPR033136">
    <property type="entry name" value="DNA_ligase_CS"/>
</dbReference>
<dbReference type="FunFam" id="1.10.287.610:FF:000002">
    <property type="entry name" value="DNA ligase"/>
    <property type="match status" value="1"/>
</dbReference>
<feature type="active site" description="N6-AMP-lysine intermediate" evidence="14">
    <location>
        <position position="129"/>
    </location>
</feature>
<dbReference type="HAMAP" id="MF_01588">
    <property type="entry name" value="DNA_ligase_A"/>
    <property type="match status" value="1"/>
</dbReference>
<dbReference type="PANTHER" id="PTHR23389">
    <property type="entry name" value="CHROMOSOME TRANSMISSION FIDELITY FACTOR 18"/>
    <property type="match status" value="1"/>
</dbReference>
<evidence type="ECO:0000256" key="7">
    <source>
        <dbReference type="ARBA" id="ARBA00022763"/>
    </source>
</evidence>
<dbReference type="InterPro" id="IPR012340">
    <property type="entry name" value="NA-bd_OB-fold"/>
</dbReference>
<keyword evidence="14" id="KW-0464">Manganese</keyword>
<comment type="similarity">
    <text evidence="13 14">Belongs to the NAD-dependent DNA ligase family. LigA subfamily.</text>
</comment>
<dbReference type="PROSITE" id="PS01056">
    <property type="entry name" value="DNA_LIGASE_N2"/>
    <property type="match status" value="1"/>
</dbReference>
<keyword evidence="11 14" id="KW-0234">DNA repair</keyword>
<feature type="binding site" evidence="14">
    <location>
        <position position="425"/>
    </location>
    <ligand>
        <name>Zn(2+)</name>
        <dbReference type="ChEBI" id="CHEBI:29105"/>
    </ligand>
</feature>
<dbReference type="AlphaFoldDB" id="A0A9D9I2A3"/>
<protein>
    <recommendedName>
        <fullName evidence="3 14">DNA ligase</fullName>
        <ecNumber evidence="2 14">6.5.1.2</ecNumber>
    </recommendedName>
    <alternativeName>
        <fullName evidence="14">Polydeoxyribonucleotide synthase [NAD(+)]</fullName>
    </alternativeName>
</protein>
<proteinExistence type="inferred from homology"/>
<keyword evidence="5 14" id="KW-0235">DNA replication</keyword>
<dbReference type="Gene3D" id="1.10.150.20">
    <property type="entry name" value="5' to 3' exonuclease, C-terminal subdomain"/>
    <property type="match status" value="2"/>
</dbReference>
<dbReference type="GO" id="GO:0003911">
    <property type="term" value="F:DNA ligase (NAD+) activity"/>
    <property type="evidence" value="ECO:0007669"/>
    <property type="project" value="UniProtKB-UniRule"/>
</dbReference>
<dbReference type="Proteomes" id="UP000823597">
    <property type="component" value="Unassembled WGS sequence"/>
</dbReference>
<sequence length="686" mass="76336">MDKKEAKRRIDELRTEINGHNRRYYVENAPVISDFEYDMLMQELSSLEKKYPEFASADSPTVKVGSDLEPGNGGTGVKAGGAVRKEFAQRRHRYPMLSLGNTYDMGEVDAFFGRVREIEPVFTMSAELKFDGTAICLTYKKGELSMALTRGDGIEGDDVTDNVRRIRSIPVRLKHSDVPVPEEFEIRGEIYMPYEAFDRLNEEREIDGEQPFANPRNAASGSLKLLDPEEVGRRGLECTLYHLIGENLAFKTHIEALEAARSWGLPVSEHIRLCRAMEEVDGYIREWDVRRKFLPFATDGIVIKVNELDIQRRLGYTAKSPRWATAFKFKAERALTKLLSIDYQVGRTGAVTPVANLEPVQLSGTVVKRASLHNADQMEQLDIHIGDYVYVEKGGEIIPKITGVELAKRTSGILPPAFPEYCPSCGARLVRVEGEAKYFCPNSDGCPPQIKAGILHFISRKAMNINAGEATVEQLYDAGFIKDSADLYTLDAGRLLTLDGWKERSVEKFLASIGASRSVPFRRVLFAIGIRYVGETTAKAIAAHFKSMDAIVAATREELMDVDEVGETIADSIISYFSDIRHLEFLLKLKNAGLAMETFPDESGKVSDVLGGASIVVTGNFSIPREEMKKKIEAYGGKNASSVSGRTAYLLAGEKCGPEKMKKAEKLGIRVIGENDFYEMIGENKI</sequence>
<dbReference type="CDD" id="cd17748">
    <property type="entry name" value="BRCT_DNA_ligase_like"/>
    <property type="match status" value="1"/>
</dbReference>
<name>A0A9D9I2A3_9BACT</name>
<dbReference type="SUPFAM" id="SSF56091">
    <property type="entry name" value="DNA ligase/mRNA capping enzyme, catalytic domain"/>
    <property type="match status" value="1"/>
</dbReference>
<accession>A0A9D9I2A3</accession>
<dbReference type="Pfam" id="PF03120">
    <property type="entry name" value="OB_DNA_ligase"/>
    <property type="match status" value="1"/>
</dbReference>
<dbReference type="SUPFAM" id="SSF47781">
    <property type="entry name" value="RuvA domain 2-like"/>
    <property type="match status" value="1"/>
</dbReference>
<dbReference type="InterPro" id="IPR013840">
    <property type="entry name" value="DNAligase_N"/>
</dbReference>
<dbReference type="SMART" id="SM00292">
    <property type="entry name" value="BRCT"/>
    <property type="match status" value="1"/>
</dbReference>
<dbReference type="Gene3D" id="3.30.470.30">
    <property type="entry name" value="DNA ligase/mRNA capping enzyme"/>
    <property type="match status" value="1"/>
</dbReference>
<keyword evidence="4 14" id="KW-0436">Ligase</keyword>
<evidence type="ECO:0000256" key="14">
    <source>
        <dbReference type="HAMAP-Rule" id="MF_01588"/>
    </source>
</evidence>
<dbReference type="EMBL" id="JADIME010000010">
    <property type="protein sequence ID" value="MBO8464527.1"/>
    <property type="molecule type" value="Genomic_DNA"/>
</dbReference>
<dbReference type="InterPro" id="IPR001679">
    <property type="entry name" value="DNA_ligase"/>
</dbReference>
<evidence type="ECO:0000256" key="13">
    <source>
        <dbReference type="ARBA" id="ARBA00060881"/>
    </source>
</evidence>
<feature type="binding site" evidence="14">
    <location>
        <position position="304"/>
    </location>
    <ligand>
        <name>NAD(+)</name>
        <dbReference type="ChEBI" id="CHEBI:57540"/>
    </ligand>
</feature>
<dbReference type="PROSITE" id="PS50172">
    <property type="entry name" value="BRCT"/>
    <property type="match status" value="1"/>
</dbReference>
<dbReference type="SMART" id="SM00532">
    <property type="entry name" value="LIGANc"/>
    <property type="match status" value="1"/>
</dbReference>
<evidence type="ECO:0000256" key="9">
    <source>
        <dbReference type="ARBA" id="ARBA00022842"/>
    </source>
</evidence>
<evidence type="ECO:0000256" key="8">
    <source>
        <dbReference type="ARBA" id="ARBA00022833"/>
    </source>
</evidence>
<dbReference type="FunFam" id="2.40.50.140:FF:000012">
    <property type="entry name" value="DNA ligase"/>
    <property type="match status" value="1"/>
</dbReference>
<comment type="catalytic activity">
    <reaction evidence="12 14">
        <text>NAD(+) + (deoxyribonucleotide)n-3'-hydroxyl + 5'-phospho-(deoxyribonucleotide)m = (deoxyribonucleotide)n+m + AMP + beta-nicotinamide D-nucleotide.</text>
        <dbReference type="EC" id="6.5.1.2"/>
    </reaction>
</comment>
<organism evidence="17 18">
    <name type="scientific">Candidatus Merdivivens pullistercoris</name>
    <dbReference type="NCBI Taxonomy" id="2840873"/>
    <lineage>
        <taxon>Bacteria</taxon>
        <taxon>Pseudomonadati</taxon>
        <taxon>Bacteroidota</taxon>
        <taxon>Bacteroidia</taxon>
        <taxon>Bacteroidales</taxon>
        <taxon>Muribaculaceae</taxon>
        <taxon>Muribaculaceae incertae sedis</taxon>
        <taxon>Candidatus Merdivivens</taxon>
    </lineage>
</organism>
<evidence type="ECO:0000256" key="6">
    <source>
        <dbReference type="ARBA" id="ARBA00022723"/>
    </source>
</evidence>
<evidence type="ECO:0000256" key="5">
    <source>
        <dbReference type="ARBA" id="ARBA00022705"/>
    </source>
</evidence>
<keyword evidence="7 14" id="KW-0227">DNA damage</keyword>
<keyword evidence="9 14" id="KW-0460">Magnesium</keyword>
<dbReference type="InterPro" id="IPR036420">
    <property type="entry name" value="BRCT_dom_sf"/>
</dbReference>
<feature type="binding site" evidence="14">
    <location>
        <position position="150"/>
    </location>
    <ligand>
        <name>NAD(+)</name>
        <dbReference type="ChEBI" id="CHEBI:57540"/>
    </ligand>
</feature>
<dbReference type="GO" id="GO:0046872">
    <property type="term" value="F:metal ion binding"/>
    <property type="evidence" value="ECO:0007669"/>
    <property type="project" value="UniProtKB-KW"/>
</dbReference>
<keyword evidence="6 14" id="KW-0479">Metal-binding</keyword>
<evidence type="ECO:0000256" key="15">
    <source>
        <dbReference type="SAM" id="MobiDB-lite"/>
    </source>
</evidence>
<dbReference type="NCBIfam" id="TIGR00575">
    <property type="entry name" value="dnlj"/>
    <property type="match status" value="1"/>
</dbReference>
<evidence type="ECO:0000256" key="2">
    <source>
        <dbReference type="ARBA" id="ARBA00012722"/>
    </source>
</evidence>
<comment type="cofactor">
    <cofactor evidence="14">
        <name>Mg(2+)</name>
        <dbReference type="ChEBI" id="CHEBI:18420"/>
    </cofactor>
    <cofactor evidence="14">
        <name>Mn(2+)</name>
        <dbReference type="ChEBI" id="CHEBI:29035"/>
    </cofactor>
</comment>
<dbReference type="Pfam" id="PF01653">
    <property type="entry name" value="DNA_ligase_aden"/>
    <property type="match status" value="1"/>
</dbReference>
<dbReference type="InterPro" id="IPR004150">
    <property type="entry name" value="NAD_DNA_ligase_OB"/>
</dbReference>
<dbReference type="Gene3D" id="3.40.50.10190">
    <property type="entry name" value="BRCT domain"/>
    <property type="match status" value="1"/>
</dbReference>
<dbReference type="InterPro" id="IPR001357">
    <property type="entry name" value="BRCT_dom"/>
</dbReference>
<evidence type="ECO:0000256" key="3">
    <source>
        <dbReference type="ARBA" id="ARBA00013308"/>
    </source>
</evidence>
<feature type="region of interest" description="Disordered" evidence="15">
    <location>
        <begin position="60"/>
        <end position="79"/>
    </location>
</feature>
<dbReference type="Gene3D" id="6.20.10.30">
    <property type="match status" value="1"/>
</dbReference>
<reference evidence="17" key="1">
    <citation type="submission" date="2020-10" db="EMBL/GenBank/DDBJ databases">
        <authorList>
            <person name="Gilroy R."/>
        </authorList>
    </citation>
    <scope>NUCLEOTIDE SEQUENCE</scope>
    <source>
        <strain evidence="17">10037</strain>
    </source>
</reference>
<gene>
    <name evidence="14 17" type="primary">ligA</name>
    <name evidence="17" type="ORF">IAB93_00845</name>
</gene>
<evidence type="ECO:0000256" key="4">
    <source>
        <dbReference type="ARBA" id="ARBA00022598"/>
    </source>
</evidence>
<feature type="binding site" evidence="14">
    <location>
        <position position="328"/>
    </location>
    <ligand>
        <name>NAD(+)</name>
        <dbReference type="ChEBI" id="CHEBI:57540"/>
    </ligand>
</feature>
<dbReference type="Gene3D" id="2.40.50.140">
    <property type="entry name" value="Nucleic acid-binding proteins"/>
    <property type="match status" value="1"/>
</dbReference>
<feature type="binding site" evidence="14">
    <location>
        <position position="446"/>
    </location>
    <ligand>
        <name>Zn(2+)</name>
        <dbReference type="ChEBI" id="CHEBI:29105"/>
    </ligand>
</feature>
<evidence type="ECO:0000259" key="16">
    <source>
        <dbReference type="PROSITE" id="PS50172"/>
    </source>
</evidence>
<feature type="binding site" evidence="14">
    <location>
        <position position="189"/>
    </location>
    <ligand>
        <name>NAD(+)</name>
        <dbReference type="ChEBI" id="CHEBI:57540"/>
    </ligand>
</feature>
<feature type="binding site" evidence="14">
    <location>
        <begin position="98"/>
        <end position="99"/>
    </location>
    <ligand>
        <name>NAD(+)</name>
        <dbReference type="ChEBI" id="CHEBI:57540"/>
    </ligand>
</feature>
<feature type="domain" description="BRCT" evidence="16">
    <location>
        <begin position="605"/>
        <end position="686"/>
    </location>
</feature>
<dbReference type="EC" id="6.5.1.2" evidence="2 14"/>
<dbReference type="PIRSF" id="PIRSF001604">
    <property type="entry name" value="LigA"/>
    <property type="match status" value="1"/>
</dbReference>
<dbReference type="NCBIfam" id="NF005932">
    <property type="entry name" value="PRK07956.1"/>
    <property type="match status" value="1"/>
</dbReference>
<evidence type="ECO:0000256" key="1">
    <source>
        <dbReference type="ARBA" id="ARBA00004067"/>
    </source>
</evidence>
<dbReference type="Pfam" id="PF12826">
    <property type="entry name" value="HHH_2"/>
    <property type="match status" value="1"/>
</dbReference>
<dbReference type="InterPro" id="IPR004149">
    <property type="entry name" value="Znf_DNAligase_C4"/>
</dbReference>
<evidence type="ECO:0000313" key="18">
    <source>
        <dbReference type="Proteomes" id="UP000823597"/>
    </source>
</evidence>
<dbReference type="GO" id="GO:0006260">
    <property type="term" value="P:DNA replication"/>
    <property type="evidence" value="ECO:0007669"/>
    <property type="project" value="UniProtKB-KW"/>
</dbReference>
<dbReference type="InterPro" id="IPR013839">
    <property type="entry name" value="DNAligase_adenylation"/>
</dbReference>
<dbReference type="Pfam" id="PF00533">
    <property type="entry name" value="BRCT"/>
    <property type="match status" value="1"/>
</dbReference>